<dbReference type="Gene3D" id="1.10.600.10">
    <property type="entry name" value="Farnesyl Diphosphate Synthase"/>
    <property type="match status" value="2"/>
</dbReference>
<evidence type="ECO:0000256" key="1">
    <source>
        <dbReference type="ARBA" id="ARBA00001946"/>
    </source>
</evidence>
<keyword evidence="2" id="KW-0479">Metal-binding</keyword>
<dbReference type="GO" id="GO:0000287">
    <property type="term" value="F:magnesium ion binding"/>
    <property type="evidence" value="ECO:0007669"/>
    <property type="project" value="InterPro"/>
</dbReference>
<dbReference type="InterPro" id="IPR005630">
    <property type="entry name" value="Terpene_synthase_metal-bd"/>
</dbReference>
<sequence>MASRPTNTCHGGVYACGISHLCILNAGDHITYWDMGDAVTKETFDWIFSEPKIVRASAIVCRLMDDMVSHKFEQKRGHVASAVECYMKQYDVPMTIPTRVLNLARVIDVLYKNEYDYTHSGTVLKDFVTSMLIDPVPI</sequence>
<proteinExistence type="predicted"/>
<accession>A0A438DPF8</accession>
<dbReference type="PANTHER" id="PTHR31225">
    <property type="entry name" value="OS04G0344100 PROTEIN-RELATED"/>
    <property type="match status" value="1"/>
</dbReference>
<evidence type="ECO:0000313" key="5">
    <source>
        <dbReference type="EMBL" id="RVW37320.1"/>
    </source>
</evidence>
<evidence type="ECO:0000313" key="6">
    <source>
        <dbReference type="Proteomes" id="UP000288805"/>
    </source>
</evidence>
<dbReference type="Pfam" id="PF03936">
    <property type="entry name" value="Terpene_synth_C"/>
    <property type="match status" value="1"/>
</dbReference>
<dbReference type="InterPro" id="IPR050148">
    <property type="entry name" value="Terpene_synthase-like"/>
</dbReference>
<keyword evidence="3" id="KW-0456">Lyase</keyword>
<organism evidence="5 6">
    <name type="scientific">Vitis vinifera</name>
    <name type="common">Grape</name>
    <dbReference type="NCBI Taxonomy" id="29760"/>
    <lineage>
        <taxon>Eukaryota</taxon>
        <taxon>Viridiplantae</taxon>
        <taxon>Streptophyta</taxon>
        <taxon>Embryophyta</taxon>
        <taxon>Tracheophyta</taxon>
        <taxon>Spermatophyta</taxon>
        <taxon>Magnoliopsida</taxon>
        <taxon>eudicotyledons</taxon>
        <taxon>Gunneridae</taxon>
        <taxon>Pentapetalae</taxon>
        <taxon>rosids</taxon>
        <taxon>Vitales</taxon>
        <taxon>Vitaceae</taxon>
        <taxon>Viteae</taxon>
        <taxon>Vitis</taxon>
    </lineage>
</organism>
<dbReference type="InterPro" id="IPR008949">
    <property type="entry name" value="Isoprenoid_synthase_dom_sf"/>
</dbReference>
<dbReference type="SUPFAM" id="SSF48576">
    <property type="entry name" value="Terpenoid synthases"/>
    <property type="match status" value="1"/>
</dbReference>
<evidence type="ECO:0000259" key="4">
    <source>
        <dbReference type="Pfam" id="PF03936"/>
    </source>
</evidence>
<dbReference type="GO" id="GO:0016114">
    <property type="term" value="P:terpenoid biosynthetic process"/>
    <property type="evidence" value="ECO:0007669"/>
    <property type="project" value="InterPro"/>
</dbReference>
<dbReference type="PANTHER" id="PTHR31225:SF221">
    <property type="entry name" value="(-)-GERMACRENE D SYNTHASE"/>
    <property type="match status" value="1"/>
</dbReference>
<comment type="cofactor">
    <cofactor evidence="1">
        <name>Mg(2+)</name>
        <dbReference type="ChEBI" id="CHEBI:18420"/>
    </cofactor>
</comment>
<protein>
    <submittedName>
        <fullName evidence="5">(-)-germacrene D synthase</fullName>
    </submittedName>
</protein>
<reference evidence="5 6" key="1">
    <citation type="journal article" date="2018" name="PLoS Genet.">
        <title>Population sequencing reveals clonal diversity and ancestral inbreeding in the grapevine cultivar Chardonnay.</title>
        <authorList>
            <person name="Roach M.J."/>
            <person name="Johnson D.L."/>
            <person name="Bohlmann J."/>
            <person name="van Vuuren H.J."/>
            <person name="Jones S.J."/>
            <person name="Pretorius I.S."/>
            <person name="Schmidt S.A."/>
            <person name="Borneman A.R."/>
        </authorList>
    </citation>
    <scope>NUCLEOTIDE SEQUENCE [LARGE SCALE GENOMIC DNA]</scope>
    <source>
        <strain evidence="6">cv. Chardonnay</strain>
        <tissue evidence="5">Leaf</tissue>
    </source>
</reference>
<feature type="domain" description="Terpene synthase metal-binding" evidence="4">
    <location>
        <begin position="32"/>
        <end position="93"/>
    </location>
</feature>
<dbReference type="AlphaFoldDB" id="A0A438DPF8"/>
<evidence type="ECO:0000256" key="2">
    <source>
        <dbReference type="ARBA" id="ARBA00022723"/>
    </source>
</evidence>
<evidence type="ECO:0000256" key="3">
    <source>
        <dbReference type="ARBA" id="ARBA00023239"/>
    </source>
</evidence>
<dbReference type="GO" id="GO:0010333">
    <property type="term" value="F:terpene synthase activity"/>
    <property type="evidence" value="ECO:0007669"/>
    <property type="project" value="InterPro"/>
</dbReference>
<gene>
    <name evidence="5" type="primary">VIT_19s0014g04930_41</name>
    <name evidence="5" type="ORF">CK203_088199</name>
</gene>
<dbReference type="PROSITE" id="PS51257">
    <property type="entry name" value="PROKAR_LIPOPROTEIN"/>
    <property type="match status" value="1"/>
</dbReference>
<name>A0A438DPF8_VITVI</name>
<dbReference type="Proteomes" id="UP000288805">
    <property type="component" value="Unassembled WGS sequence"/>
</dbReference>
<dbReference type="EMBL" id="QGNW01001541">
    <property type="protein sequence ID" value="RVW37320.1"/>
    <property type="molecule type" value="Genomic_DNA"/>
</dbReference>
<comment type="caution">
    <text evidence="5">The sequence shown here is derived from an EMBL/GenBank/DDBJ whole genome shotgun (WGS) entry which is preliminary data.</text>
</comment>